<accession>A0A3M5D384</accession>
<sequence length="49" mass="5600">MRELLRSHPGDRERLSAALVAALNLKPERHHFDAQEQVQVLRFMSMTGG</sequence>
<dbReference type="EMBL" id="RBSQ01001422">
    <property type="protein sequence ID" value="RMS44415.1"/>
    <property type="molecule type" value="Genomic_DNA"/>
</dbReference>
<gene>
    <name evidence="1" type="ORF">ALP65_00696</name>
</gene>
<comment type="caution">
    <text evidence="1">The sequence shown here is derived from an EMBL/GenBank/DDBJ whole genome shotgun (WGS) entry which is preliminary data.</text>
</comment>
<proteinExistence type="predicted"/>
<organism evidence="1 2">
    <name type="scientific">Pseudomonas aeruginosa</name>
    <dbReference type="NCBI Taxonomy" id="287"/>
    <lineage>
        <taxon>Bacteria</taxon>
        <taxon>Pseudomonadati</taxon>
        <taxon>Pseudomonadota</taxon>
        <taxon>Gammaproteobacteria</taxon>
        <taxon>Pseudomonadales</taxon>
        <taxon>Pseudomonadaceae</taxon>
        <taxon>Pseudomonas</taxon>
    </lineage>
</organism>
<protein>
    <submittedName>
        <fullName evidence="1">Uncharacterized protein</fullName>
    </submittedName>
</protein>
<dbReference type="AlphaFoldDB" id="A0A3M5D384"/>
<evidence type="ECO:0000313" key="2">
    <source>
        <dbReference type="Proteomes" id="UP000270834"/>
    </source>
</evidence>
<evidence type="ECO:0000313" key="1">
    <source>
        <dbReference type="EMBL" id="RMS44415.1"/>
    </source>
</evidence>
<reference evidence="1 2" key="1">
    <citation type="submission" date="2018-08" db="EMBL/GenBank/DDBJ databases">
        <title>Recombination of ecologically and evolutionarily significant loci maintains genetic cohesion in the Pseudomonas syringae species complex.</title>
        <authorList>
            <person name="Dillon M."/>
            <person name="Thakur S."/>
            <person name="Almeida R.N.D."/>
            <person name="Weir B.S."/>
            <person name="Guttman D.S."/>
        </authorList>
    </citation>
    <scope>NUCLEOTIDE SEQUENCE [LARGE SCALE GENOMIC DNA]</scope>
    <source>
        <strain evidence="1 2">ICMP 7846</strain>
    </source>
</reference>
<dbReference type="Proteomes" id="UP000270834">
    <property type="component" value="Unassembled WGS sequence"/>
</dbReference>
<name>A0A3M5D384_PSEAI</name>